<keyword evidence="8" id="KW-0046">Antibiotic resistance</keyword>
<dbReference type="KEGG" id="cceu:CBR64_13385"/>
<feature type="region of interest" description="Disordered" evidence="9">
    <location>
        <begin position="1"/>
        <end position="27"/>
    </location>
</feature>
<feature type="domain" description="ABC transporter" evidence="10">
    <location>
        <begin position="26"/>
        <end position="251"/>
    </location>
</feature>
<dbReference type="GO" id="GO:0016887">
    <property type="term" value="F:ATP hydrolysis activity"/>
    <property type="evidence" value="ECO:0007669"/>
    <property type="project" value="InterPro"/>
</dbReference>
<name>A0A1Y0HVV5_CELCE</name>
<sequence>MTTTPLPTGSPAGSPTAGARQSGPAVEVRGLRKSYGAKQAVDGVDLRVERGEIFAVLGPNGAGKTTTVEILEGFRRRDAGEVRVLGEDPQTAGRAWRSRIGVVLQDSRDQAELTVAEIVRHFATFYPAPRDPDEVIDAVGLREKARTRTRQLSGGQRRRLDVALGIVGRPELLFLDEPTTGFDPQARRAFWALVRSLREDGTTILLTTHYLDEAAHLADRAAVVRAGRVVALDAPDRLGGPDARRPEVRWLDDGAWRSERTDAPTALVASLAARYAGPDGEVPGLAVTRPSLEDVYLELIGEPATAPASVPARTTAPGPLDAPAEDPTPDGTTAVVPEEARP</sequence>
<evidence type="ECO:0000256" key="4">
    <source>
        <dbReference type="ARBA" id="ARBA00022741"/>
    </source>
</evidence>
<evidence type="ECO:0000256" key="1">
    <source>
        <dbReference type="ARBA" id="ARBA00004202"/>
    </source>
</evidence>
<evidence type="ECO:0000256" key="6">
    <source>
        <dbReference type="ARBA" id="ARBA00022967"/>
    </source>
</evidence>
<dbReference type="AlphaFoldDB" id="A0A1Y0HVV5"/>
<keyword evidence="7" id="KW-0472">Membrane</keyword>
<dbReference type="EMBL" id="CP021383">
    <property type="protein sequence ID" value="ARU52302.1"/>
    <property type="molecule type" value="Genomic_DNA"/>
</dbReference>
<keyword evidence="3" id="KW-1003">Cell membrane</keyword>
<evidence type="ECO:0000256" key="8">
    <source>
        <dbReference type="ARBA" id="ARBA00023251"/>
    </source>
</evidence>
<dbReference type="GO" id="GO:0005524">
    <property type="term" value="F:ATP binding"/>
    <property type="evidence" value="ECO:0007669"/>
    <property type="project" value="UniProtKB-KW"/>
</dbReference>
<dbReference type="InterPro" id="IPR050763">
    <property type="entry name" value="ABC_transporter_ATP-binding"/>
</dbReference>
<evidence type="ECO:0000256" key="2">
    <source>
        <dbReference type="ARBA" id="ARBA00022448"/>
    </source>
</evidence>
<feature type="compositionally biased region" description="Polar residues" evidence="9">
    <location>
        <begin position="1"/>
        <end position="13"/>
    </location>
</feature>
<dbReference type="Pfam" id="PF00005">
    <property type="entry name" value="ABC_tran"/>
    <property type="match status" value="1"/>
</dbReference>
<keyword evidence="5" id="KW-0067">ATP-binding</keyword>
<dbReference type="PROSITE" id="PS50893">
    <property type="entry name" value="ABC_TRANSPORTER_2"/>
    <property type="match status" value="1"/>
</dbReference>
<accession>A0A1Y0HVV5</accession>
<dbReference type="RefSeq" id="WP_087471298.1">
    <property type="nucleotide sequence ID" value="NZ_CP021383.1"/>
</dbReference>
<dbReference type="SMART" id="SM00382">
    <property type="entry name" value="AAA"/>
    <property type="match status" value="1"/>
</dbReference>
<dbReference type="SUPFAM" id="SSF52540">
    <property type="entry name" value="P-loop containing nucleoside triphosphate hydrolases"/>
    <property type="match status" value="1"/>
</dbReference>
<comment type="subcellular location">
    <subcellularLocation>
        <location evidence="1">Cell membrane</location>
        <topology evidence="1">Peripheral membrane protein</topology>
    </subcellularLocation>
</comment>
<dbReference type="InterPro" id="IPR003439">
    <property type="entry name" value="ABC_transporter-like_ATP-bd"/>
</dbReference>
<dbReference type="FunFam" id="3.40.50.300:FF:000589">
    <property type="entry name" value="ABC transporter, ATP-binding subunit"/>
    <property type="match status" value="1"/>
</dbReference>
<dbReference type="GO" id="GO:0005886">
    <property type="term" value="C:plasma membrane"/>
    <property type="evidence" value="ECO:0007669"/>
    <property type="project" value="UniProtKB-SubCell"/>
</dbReference>
<dbReference type="Gene3D" id="3.40.50.300">
    <property type="entry name" value="P-loop containing nucleotide triphosphate hydrolases"/>
    <property type="match status" value="1"/>
</dbReference>
<dbReference type="InterPro" id="IPR017871">
    <property type="entry name" value="ABC_transporter-like_CS"/>
</dbReference>
<evidence type="ECO:0000256" key="3">
    <source>
        <dbReference type="ARBA" id="ARBA00022475"/>
    </source>
</evidence>
<dbReference type="GO" id="GO:0046677">
    <property type="term" value="P:response to antibiotic"/>
    <property type="evidence" value="ECO:0007669"/>
    <property type="project" value="UniProtKB-KW"/>
</dbReference>
<evidence type="ECO:0000256" key="5">
    <source>
        <dbReference type="ARBA" id="ARBA00022840"/>
    </source>
</evidence>
<feature type="region of interest" description="Disordered" evidence="9">
    <location>
        <begin position="303"/>
        <end position="342"/>
    </location>
</feature>
<evidence type="ECO:0000256" key="7">
    <source>
        <dbReference type="ARBA" id="ARBA00023136"/>
    </source>
</evidence>
<evidence type="ECO:0000313" key="12">
    <source>
        <dbReference type="Proteomes" id="UP000196228"/>
    </source>
</evidence>
<evidence type="ECO:0000259" key="10">
    <source>
        <dbReference type="PROSITE" id="PS50893"/>
    </source>
</evidence>
<evidence type="ECO:0000256" key="9">
    <source>
        <dbReference type="SAM" id="MobiDB-lite"/>
    </source>
</evidence>
<keyword evidence="6" id="KW-1278">Translocase</keyword>
<gene>
    <name evidence="11" type="ORF">CBR64_13385</name>
</gene>
<proteinExistence type="predicted"/>
<dbReference type="InterPro" id="IPR003593">
    <property type="entry name" value="AAA+_ATPase"/>
</dbReference>
<keyword evidence="4" id="KW-0547">Nucleotide-binding</keyword>
<dbReference type="PANTHER" id="PTHR42711:SF16">
    <property type="entry name" value="ABC TRANSPORTER ATP-BINDING PROTEIN"/>
    <property type="match status" value="1"/>
</dbReference>
<reference evidence="11 12" key="1">
    <citation type="submission" date="2017-05" db="EMBL/GenBank/DDBJ databases">
        <authorList>
            <person name="Song R."/>
            <person name="Chenine A.L."/>
            <person name="Ruprecht R.M."/>
        </authorList>
    </citation>
    <scope>NUCLEOTIDE SEQUENCE [LARGE SCALE GENOMIC DNA]</scope>
    <source>
        <strain evidence="11 12">PSBB019</strain>
    </source>
</reference>
<protein>
    <submittedName>
        <fullName evidence="11">ABC transporter</fullName>
    </submittedName>
</protein>
<dbReference type="OrthoDB" id="9804819at2"/>
<keyword evidence="2" id="KW-0813">Transport</keyword>
<dbReference type="CDD" id="cd03230">
    <property type="entry name" value="ABC_DR_subfamily_A"/>
    <property type="match status" value="1"/>
</dbReference>
<evidence type="ECO:0000313" key="11">
    <source>
        <dbReference type="EMBL" id="ARU52302.1"/>
    </source>
</evidence>
<dbReference type="PANTHER" id="PTHR42711">
    <property type="entry name" value="ABC TRANSPORTER ATP-BINDING PROTEIN"/>
    <property type="match status" value="1"/>
</dbReference>
<organism evidence="11 12">
    <name type="scientific">Cellulosimicrobium cellulans</name>
    <name type="common">Arthrobacter luteus</name>
    <dbReference type="NCBI Taxonomy" id="1710"/>
    <lineage>
        <taxon>Bacteria</taxon>
        <taxon>Bacillati</taxon>
        <taxon>Actinomycetota</taxon>
        <taxon>Actinomycetes</taxon>
        <taxon>Micrococcales</taxon>
        <taxon>Promicromonosporaceae</taxon>
        <taxon>Cellulosimicrobium</taxon>
    </lineage>
</organism>
<dbReference type="PROSITE" id="PS00211">
    <property type="entry name" value="ABC_TRANSPORTER_1"/>
    <property type="match status" value="1"/>
</dbReference>
<dbReference type="Proteomes" id="UP000196228">
    <property type="component" value="Chromosome"/>
</dbReference>
<dbReference type="InterPro" id="IPR027417">
    <property type="entry name" value="P-loop_NTPase"/>
</dbReference>